<feature type="transmembrane region" description="Helical" evidence="7">
    <location>
        <begin position="87"/>
        <end position="105"/>
    </location>
</feature>
<organism evidence="8 9">
    <name type="scientific">Actinopolymorpha rutila</name>
    <dbReference type="NCBI Taxonomy" id="446787"/>
    <lineage>
        <taxon>Bacteria</taxon>
        <taxon>Bacillati</taxon>
        <taxon>Actinomycetota</taxon>
        <taxon>Actinomycetes</taxon>
        <taxon>Propionibacteriales</taxon>
        <taxon>Actinopolymorphaceae</taxon>
        <taxon>Actinopolymorpha</taxon>
    </lineage>
</organism>
<keyword evidence="2" id="KW-1003">Cell membrane</keyword>
<feature type="transmembrane region" description="Helical" evidence="7">
    <location>
        <begin position="279"/>
        <end position="300"/>
    </location>
</feature>
<comment type="caution">
    <text evidence="8">The sequence shown here is derived from an EMBL/GenBank/DDBJ whole genome shotgun (WGS) entry which is preliminary data.</text>
</comment>
<feature type="transmembrane region" description="Helical" evidence="7">
    <location>
        <begin position="341"/>
        <end position="360"/>
    </location>
</feature>
<name>A0A852ZJ85_9ACTN</name>
<dbReference type="Pfam" id="PF03706">
    <property type="entry name" value="LPG_synthase_TM"/>
    <property type="match status" value="1"/>
</dbReference>
<keyword evidence="5 7" id="KW-0472">Membrane</keyword>
<evidence type="ECO:0000256" key="1">
    <source>
        <dbReference type="ARBA" id="ARBA00004651"/>
    </source>
</evidence>
<dbReference type="GO" id="GO:0005886">
    <property type="term" value="C:plasma membrane"/>
    <property type="evidence" value="ECO:0007669"/>
    <property type="project" value="UniProtKB-SubCell"/>
</dbReference>
<keyword evidence="9" id="KW-1185">Reference proteome</keyword>
<keyword evidence="3 7" id="KW-0812">Transmembrane</keyword>
<feature type="transmembrane region" description="Helical" evidence="7">
    <location>
        <begin position="306"/>
        <end position="329"/>
    </location>
</feature>
<accession>A0A852ZJ85</accession>
<sequence length="388" mass="39663">MTTLAPVPVPARATSRAPGTDARPRRDLPAGRVAVADRTETPLRPSTLTPAPTAVGPSTAAPSTAVPSTAAPERRPGIRFSWQPRQVLLLAAVVALVSVLAYDNRHAIDLGLWRSQLNLWWAGLAVFGVVVTLAGNAWNLMGASPVRLRFGATFGAQLAGSLVRIVSPAAVGSAAVNVQYLRRAGVGTSASVGTVSVAQSVQVLLALFLLPPVAYAANTDVDLLRGDVARFAPYVVAGLAVLVAAGVVLLRRSARLTRRVRALVKELTRSLRTMAAHPLRALVSLAGAVLISAGLITALWASVHAFGGHLGVLTVAAVLLLGTSAGNAVPVPGGLGTVDAALAAALAATGVGLAVALPAVALFRLVTLWLLLPAGAVSVGVMRRRGLL</sequence>
<feature type="compositionally biased region" description="Low complexity" evidence="6">
    <location>
        <begin position="57"/>
        <end position="71"/>
    </location>
</feature>
<dbReference type="AlphaFoldDB" id="A0A852ZJ85"/>
<dbReference type="Proteomes" id="UP000579605">
    <property type="component" value="Unassembled WGS sequence"/>
</dbReference>
<feature type="transmembrane region" description="Helical" evidence="7">
    <location>
        <begin position="158"/>
        <end position="178"/>
    </location>
</feature>
<feature type="compositionally biased region" description="Basic and acidic residues" evidence="6">
    <location>
        <begin position="22"/>
        <end position="41"/>
    </location>
</feature>
<feature type="region of interest" description="Disordered" evidence="6">
    <location>
        <begin position="1"/>
        <end position="73"/>
    </location>
</feature>
<feature type="transmembrane region" description="Helical" evidence="7">
    <location>
        <begin position="117"/>
        <end position="138"/>
    </location>
</feature>
<feature type="transmembrane region" description="Helical" evidence="7">
    <location>
        <begin position="366"/>
        <end position="382"/>
    </location>
</feature>
<evidence type="ECO:0000256" key="3">
    <source>
        <dbReference type="ARBA" id="ARBA00022692"/>
    </source>
</evidence>
<feature type="transmembrane region" description="Helical" evidence="7">
    <location>
        <begin position="231"/>
        <end position="250"/>
    </location>
</feature>
<gene>
    <name evidence="8" type="ORF">F4554_001034</name>
</gene>
<evidence type="ECO:0000256" key="6">
    <source>
        <dbReference type="SAM" id="MobiDB-lite"/>
    </source>
</evidence>
<protein>
    <submittedName>
        <fullName evidence="8">Uncharacterized protein (TIRG00374 family)</fullName>
    </submittedName>
</protein>
<evidence type="ECO:0000313" key="8">
    <source>
        <dbReference type="EMBL" id="NYH88396.1"/>
    </source>
</evidence>
<evidence type="ECO:0000256" key="5">
    <source>
        <dbReference type="ARBA" id="ARBA00023136"/>
    </source>
</evidence>
<dbReference type="InterPro" id="IPR022791">
    <property type="entry name" value="L-PG_synthase/AglD"/>
</dbReference>
<evidence type="ECO:0000256" key="2">
    <source>
        <dbReference type="ARBA" id="ARBA00022475"/>
    </source>
</evidence>
<feature type="transmembrane region" description="Helical" evidence="7">
    <location>
        <begin position="190"/>
        <end position="211"/>
    </location>
</feature>
<dbReference type="PANTHER" id="PTHR39087:SF2">
    <property type="entry name" value="UPF0104 MEMBRANE PROTEIN MJ1595"/>
    <property type="match status" value="1"/>
</dbReference>
<proteinExistence type="predicted"/>
<dbReference type="RefSeq" id="WP_179786301.1">
    <property type="nucleotide sequence ID" value="NZ_BAAARR010000022.1"/>
</dbReference>
<comment type="subcellular location">
    <subcellularLocation>
        <location evidence="1">Cell membrane</location>
        <topology evidence="1">Multi-pass membrane protein</topology>
    </subcellularLocation>
</comment>
<reference evidence="8 9" key="1">
    <citation type="submission" date="2020-07" db="EMBL/GenBank/DDBJ databases">
        <title>Sequencing the genomes of 1000 actinobacteria strains.</title>
        <authorList>
            <person name="Klenk H.-P."/>
        </authorList>
    </citation>
    <scope>NUCLEOTIDE SEQUENCE [LARGE SCALE GENOMIC DNA]</scope>
    <source>
        <strain evidence="8 9">DSM 18448</strain>
    </source>
</reference>
<dbReference type="EMBL" id="JACBZH010000001">
    <property type="protein sequence ID" value="NYH88396.1"/>
    <property type="molecule type" value="Genomic_DNA"/>
</dbReference>
<evidence type="ECO:0000313" key="9">
    <source>
        <dbReference type="Proteomes" id="UP000579605"/>
    </source>
</evidence>
<dbReference type="PANTHER" id="PTHR39087">
    <property type="entry name" value="UPF0104 MEMBRANE PROTEIN MJ1595"/>
    <property type="match status" value="1"/>
</dbReference>
<evidence type="ECO:0000256" key="4">
    <source>
        <dbReference type="ARBA" id="ARBA00022989"/>
    </source>
</evidence>
<evidence type="ECO:0000256" key="7">
    <source>
        <dbReference type="SAM" id="Phobius"/>
    </source>
</evidence>
<keyword evidence="4 7" id="KW-1133">Transmembrane helix</keyword>